<dbReference type="SUPFAM" id="SSF160246">
    <property type="entry name" value="EspE N-terminal domain-like"/>
    <property type="match status" value="1"/>
</dbReference>
<dbReference type="Pfam" id="PF05157">
    <property type="entry name" value="MshEN"/>
    <property type="match status" value="1"/>
</dbReference>
<dbReference type="InterPro" id="IPR037257">
    <property type="entry name" value="T2SS_E_N_sf"/>
</dbReference>
<dbReference type="InterPro" id="IPR027417">
    <property type="entry name" value="P-loop_NTPase"/>
</dbReference>
<dbReference type="GO" id="GO:0005524">
    <property type="term" value="F:ATP binding"/>
    <property type="evidence" value="ECO:0007669"/>
    <property type="project" value="UniProtKB-KW"/>
</dbReference>
<dbReference type="AlphaFoldDB" id="A0A381UKC7"/>
<feature type="domain" description="Bacterial type II secretion system protein E" evidence="3">
    <location>
        <begin position="181"/>
        <end position="416"/>
    </location>
</feature>
<keyword evidence="2" id="KW-0067">ATP-binding</keyword>
<dbReference type="Gene3D" id="3.40.50.300">
    <property type="entry name" value="P-loop containing nucleotide triphosphate hydrolases"/>
    <property type="match status" value="1"/>
</dbReference>
<evidence type="ECO:0000256" key="1">
    <source>
        <dbReference type="ARBA" id="ARBA00022741"/>
    </source>
</evidence>
<dbReference type="CDD" id="cd01129">
    <property type="entry name" value="PulE-GspE-like"/>
    <property type="match status" value="1"/>
</dbReference>
<protein>
    <recommendedName>
        <fullName evidence="6">AAA+ ATPase domain-containing protein</fullName>
    </recommendedName>
</protein>
<dbReference type="FunFam" id="3.30.450.90:FF:000001">
    <property type="entry name" value="Type II secretion system ATPase GspE"/>
    <property type="match status" value="1"/>
</dbReference>
<proteinExistence type="predicted"/>
<dbReference type="FunFam" id="3.30.300.160:FF:000002">
    <property type="entry name" value="Type II secretion system protein E"/>
    <property type="match status" value="1"/>
</dbReference>
<sequence length="416" mass="45244">VSARDDYLLETLTEMGVVTDEERALAEDESMSSGEGVVDTLITKGVVMAIQVSQAKASQLGVEFVEIAEQTIEDDVISSVPRSVAHQYKVVPLYHDDLSVTVAMSDPSDLDAIDALGQALNKEVKISVADADEIEDALKQYYGAAKDDSVSKLIQDITEGDVQVSTLGEVSVEEDGDAVDADTPIIKLVNTMIVEAFRMGASDIHLEPLAARFRMRYRIDGVCHEQKSPPRRLQASVISRLKIMSEMDIAEKRVPQDGRIQANVGGKSIDLRVSCLPTTHGESIVMRLLDKEGLKLGLGQLGFLTDDQQTFEKLIQLPDGILLVTGPTGSGKTTTLYSCLNYINKPDRKIITVEDPVEYLLEGINQVQVATAVDLTFANALRAMLRQAPNVVMLGEIRDYETASIAINASLTGHLV</sequence>
<dbReference type="InterPro" id="IPR007831">
    <property type="entry name" value="T2SS_GspE_N"/>
</dbReference>
<evidence type="ECO:0000313" key="5">
    <source>
        <dbReference type="EMBL" id="SVA28626.1"/>
    </source>
</evidence>
<evidence type="ECO:0008006" key="6">
    <source>
        <dbReference type="Google" id="ProtNLM"/>
    </source>
</evidence>
<dbReference type="GO" id="GO:0016887">
    <property type="term" value="F:ATP hydrolysis activity"/>
    <property type="evidence" value="ECO:0007669"/>
    <property type="project" value="TreeGrafter"/>
</dbReference>
<gene>
    <name evidence="5" type="ORF">METZ01_LOCUS81480</name>
</gene>
<dbReference type="PANTHER" id="PTHR30258:SF1">
    <property type="entry name" value="PROTEIN TRANSPORT PROTEIN HOFB HOMOLOG"/>
    <property type="match status" value="1"/>
</dbReference>
<keyword evidence="1" id="KW-0547">Nucleotide-binding</keyword>
<dbReference type="Pfam" id="PF00437">
    <property type="entry name" value="T2SSE"/>
    <property type="match status" value="1"/>
</dbReference>
<dbReference type="Gene3D" id="3.30.450.90">
    <property type="match status" value="1"/>
</dbReference>
<feature type="non-terminal residue" evidence="5">
    <location>
        <position position="1"/>
    </location>
</feature>
<dbReference type="InterPro" id="IPR001482">
    <property type="entry name" value="T2SS/T4SS_dom"/>
</dbReference>
<dbReference type="Gene3D" id="3.30.300.160">
    <property type="entry name" value="Type II secretion system, protein E, N-terminal domain"/>
    <property type="match status" value="1"/>
</dbReference>
<evidence type="ECO:0000259" key="4">
    <source>
        <dbReference type="Pfam" id="PF05157"/>
    </source>
</evidence>
<dbReference type="PANTHER" id="PTHR30258">
    <property type="entry name" value="TYPE II SECRETION SYSTEM PROTEIN GSPE-RELATED"/>
    <property type="match status" value="1"/>
</dbReference>
<name>A0A381UKC7_9ZZZZ</name>
<dbReference type="SUPFAM" id="SSF52540">
    <property type="entry name" value="P-loop containing nucleoside triphosphate hydrolases"/>
    <property type="match status" value="1"/>
</dbReference>
<feature type="non-terminal residue" evidence="5">
    <location>
        <position position="416"/>
    </location>
</feature>
<dbReference type="GO" id="GO:0005886">
    <property type="term" value="C:plasma membrane"/>
    <property type="evidence" value="ECO:0007669"/>
    <property type="project" value="TreeGrafter"/>
</dbReference>
<dbReference type="EMBL" id="UINC01006616">
    <property type="protein sequence ID" value="SVA28626.1"/>
    <property type="molecule type" value="Genomic_DNA"/>
</dbReference>
<evidence type="ECO:0000256" key="2">
    <source>
        <dbReference type="ARBA" id="ARBA00022840"/>
    </source>
</evidence>
<organism evidence="5">
    <name type="scientific">marine metagenome</name>
    <dbReference type="NCBI Taxonomy" id="408172"/>
    <lineage>
        <taxon>unclassified sequences</taxon>
        <taxon>metagenomes</taxon>
        <taxon>ecological metagenomes</taxon>
    </lineage>
</organism>
<evidence type="ECO:0000259" key="3">
    <source>
        <dbReference type="Pfam" id="PF00437"/>
    </source>
</evidence>
<accession>A0A381UKC7</accession>
<feature type="domain" description="Type II secretion system protein GspE N-terminal" evidence="4">
    <location>
        <begin position="60"/>
        <end position="146"/>
    </location>
</feature>
<reference evidence="5" key="1">
    <citation type="submission" date="2018-05" db="EMBL/GenBank/DDBJ databases">
        <authorList>
            <person name="Lanie J.A."/>
            <person name="Ng W.-L."/>
            <person name="Kazmierczak K.M."/>
            <person name="Andrzejewski T.M."/>
            <person name="Davidsen T.M."/>
            <person name="Wayne K.J."/>
            <person name="Tettelin H."/>
            <person name="Glass J.I."/>
            <person name="Rusch D."/>
            <person name="Podicherti R."/>
            <person name="Tsui H.-C.T."/>
            <person name="Winkler M.E."/>
        </authorList>
    </citation>
    <scope>NUCLEOTIDE SEQUENCE</scope>
</reference>